<reference evidence="1 2" key="1">
    <citation type="journal article" date="2018" name="Cell">
        <title>The Chara Genome: Secondary Complexity and Implications for Plant Terrestrialization.</title>
        <authorList>
            <person name="Nishiyama T."/>
            <person name="Sakayama H."/>
            <person name="Vries J.D."/>
            <person name="Buschmann H."/>
            <person name="Saint-Marcoux D."/>
            <person name="Ullrich K.K."/>
            <person name="Haas F.B."/>
            <person name="Vanderstraeten L."/>
            <person name="Becker D."/>
            <person name="Lang D."/>
            <person name="Vosolsobe S."/>
            <person name="Rombauts S."/>
            <person name="Wilhelmsson P.K.I."/>
            <person name="Janitza P."/>
            <person name="Kern R."/>
            <person name="Heyl A."/>
            <person name="Rumpler F."/>
            <person name="Villalobos L.I.A.C."/>
            <person name="Clay J.M."/>
            <person name="Skokan R."/>
            <person name="Toyoda A."/>
            <person name="Suzuki Y."/>
            <person name="Kagoshima H."/>
            <person name="Schijlen E."/>
            <person name="Tajeshwar N."/>
            <person name="Catarino B."/>
            <person name="Hetherington A.J."/>
            <person name="Saltykova A."/>
            <person name="Bonnot C."/>
            <person name="Breuninger H."/>
            <person name="Symeonidi A."/>
            <person name="Radhakrishnan G.V."/>
            <person name="Van Nieuwerburgh F."/>
            <person name="Deforce D."/>
            <person name="Chang C."/>
            <person name="Karol K.G."/>
            <person name="Hedrich R."/>
            <person name="Ulvskov P."/>
            <person name="Glockner G."/>
            <person name="Delwiche C.F."/>
            <person name="Petrasek J."/>
            <person name="Van de Peer Y."/>
            <person name="Friml J."/>
            <person name="Beilby M."/>
            <person name="Dolan L."/>
            <person name="Kohara Y."/>
            <person name="Sugano S."/>
            <person name="Fujiyama A."/>
            <person name="Delaux P.-M."/>
            <person name="Quint M."/>
            <person name="TheiBen G."/>
            <person name="Hagemann M."/>
            <person name="Harholt J."/>
            <person name="Dunand C."/>
            <person name="Zachgo S."/>
            <person name="Langdale J."/>
            <person name="Maumus F."/>
            <person name="Straeten D.V.D."/>
            <person name="Gould S.B."/>
            <person name="Rensing S.A."/>
        </authorList>
    </citation>
    <scope>NUCLEOTIDE SEQUENCE [LARGE SCALE GENOMIC DNA]</scope>
    <source>
        <strain evidence="1 2">S276</strain>
    </source>
</reference>
<dbReference type="STRING" id="69332.A0A388KSU7"/>
<dbReference type="Gramene" id="GBG73145">
    <property type="protein sequence ID" value="GBG73145"/>
    <property type="gene ID" value="CBR_g12862"/>
</dbReference>
<dbReference type="PANTHER" id="PTHR47679">
    <property type="entry name" value="PROTEIN TORNADO 1"/>
    <property type="match status" value="1"/>
</dbReference>
<comment type="caution">
    <text evidence="1">The sequence shown here is derived from an EMBL/GenBank/DDBJ whole genome shotgun (WGS) entry which is preliminary data.</text>
</comment>
<protein>
    <submittedName>
        <fullName evidence="1">Uncharacterized protein</fullName>
    </submittedName>
</protein>
<dbReference type="PANTHER" id="PTHR47679:SF1">
    <property type="entry name" value="PROTEIN TORNADO 1"/>
    <property type="match status" value="1"/>
</dbReference>
<name>A0A388KSU7_CHABU</name>
<dbReference type="EMBL" id="BFEA01000178">
    <property type="protein sequence ID" value="GBG73145.1"/>
    <property type="molecule type" value="Genomic_DNA"/>
</dbReference>
<dbReference type="Proteomes" id="UP000265515">
    <property type="component" value="Unassembled WGS sequence"/>
</dbReference>
<evidence type="ECO:0000313" key="2">
    <source>
        <dbReference type="Proteomes" id="UP000265515"/>
    </source>
</evidence>
<keyword evidence="2" id="KW-1185">Reference proteome</keyword>
<evidence type="ECO:0000313" key="1">
    <source>
        <dbReference type="EMBL" id="GBG73145.1"/>
    </source>
</evidence>
<gene>
    <name evidence="1" type="ORF">CBR_g12862</name>
</gene>
<dbReference type="OrthoDB" id="537968at2759"/>
<dbReference type="AlphaFoldDB" id="A0A388KSU7"/>
<organism evidence="1 2">
    <name type="scientific">Chara braunii</name>
    <name type="common">Braun's stonewort</name>
    <dbReference type="NCBI Taxonomy" id="69332"/>
    <lineage>
        <taxon>Eukaryota</taxon>
        <taxon>Viridiplantae</taxon>
        <taxon>Streptophyta</taxon>
        <taxon>Charophyceae</taxon>
        <taxon>Charales</taxon>
        <taxon>Characeae</taxon>
        <taxon>Chara</taxon>
    </lineage>
</organism>
<accession>A0A388KSU7</accession>
<proteinExistence type="predicted"/>
<sequence length="405" mass="45935">MEQLVPRECRLNSQVVDENKILDGINHWGIQSVDYKYCWPELEPSRNCRGLSISESYGLDLLRPSTLRDSVIQQWRQLIQVDNNFELGGICESRNDSQASGAAHAEAHCSAHDHLCCDDEVAVEGLPGPFQRMLEIILARFNRVHMDVRRIGDDMNNLKGAMETLMRVQKEMFPSISRKLTDLSCLVVEKHKHRLPHLLFFSEKEGVKAKLATWFGHPLGVRPLQLHLMCESRSQVHSVDGQPGEKVWIQEEEKPGVWVMLRATLLVMTTLLIAGCGTMAGIHCVVPDLTSLSRDWSPIIAARVAGGLAVGAYGADKEIKDFKESLIKDFEERWKKGKRMFEDGPEDDIKRAEAAAWLERTLVGGNVDIREKFQLSRVRYKDTSSIAWICDDCLVREHGELEMFT</sequence>